<gene>
    <name evidence="8" type="primary">At4g01990_8</name>
    <name evidence="8" type="ORF">g.53183</name>
</gene>
<accession>A0A1D1XML8</accession>
<sequence length="476" mass="54472">MARSATRAALPWAVAVVRRLCAAADLWPSLATAEGAKVVAGAAPLPGPGLEKPLYRRLSALGGAPEGSVTRVMDEWLREGKRVRPIEVIKYVKELRKYKRFAQALELMKWMDRKGIEMTYSNHAIRVDLLSKTEGLDSAERYFSNLPEPAKNHLTYGALLNCYCTEKLADKATALYERMKLLNYDSTTLVYNNLMILYLKLHQPEKVPPLMEDMKAKNISPDNLTYCILMNSYASLKDIDAVEQVVCELEDKGAETLPWTVYSNLSSIYISAGLTEKAESALKMLEVTLDKKDRTSFHFLITLHARMGNLSEVNRIWKTMKDIFWKTTNLSYLVVLQALDRLDDLDAINQCYEEWESRYVHHDVRLTNVVLGVYLRRNLINEALSLWEAAIQKGSKSNFRTFEMFIDYYLKNLEVELALKYVYAAASKVKKEEWKLDKEKVNIFLEYFEEQMDVDGAEVFCQTLKKLNCLNSGVSD</sequence>
<evidence type="ECO:0000256" key="1">
    <source>
        <dbReference type="ARBA" id="ARBA00004173"/>
    </source>
</evidence>
<feature type="chain" id="PRO_5008899571" evidence="7">
    <location>
        <begin position="25"/>
        <end position="476"/>
    </location>
</feature>
<dbReference type="FunFam" id="1.25.40.10:FF:000385">
    <property type="entry name" value="Pentatricopeptide repeat-containing protein mitochondrial"/>
    <property type="match status" value="1"/>
</dbReference>
<reference evidence="8" key="1">
    <citation type="submission" date="2015-07" db="EMBL/GenBank/DDBJ databases">
        <title>Transcriptome Assembly of Anthurium amnicola.</title>
        <authorList>
            <person name="Suzuki J."/>
        </authorList>
    </citation>
    <scope>NUCLEOTIDE SEQUENCE</scope>
</reference>
<dbReference type="InterPro" id="IPR002885">
    <property type="entry name" value="PPR_rpt"/>
</dbReference>
<keyword evidence="7" id="KW-0732">Signal</keyword>
<dbReference type="Gene3D" id="1.25.40.10">
    <property type="entry name" value="Tetratricopeptide repeat domain"/>
    <property type="match status" value="2"/>
</dbReference>
<protein>
    <submittedName>
        <fullName evidence="8">Pentatricopeptide repeat-containing protein At4g01990, mitochondrial</fullName>
    </submittedName>
</protein>
<dbReference type="GO" id="GO:0005739">
    <property type="term" value="C:mitochondrion"/>
    <property type="evidence" value="ECO:0007669"/>
    <property type="project" value="UniProtKB-SubCell"/>
</dbReference>
<dbReference type="GO" id="GO:0003729">
    <property type="term" value="F:mRNA binding"/>
    <property type="evidence" value="ECO:0007669"/>
    <property type="project" value="UniProtKB-ARBA"/>
</dbReference>
<evidence type="ECO:0000256" key="5">
    <source>
        <dbReference type="ARBA" id="ARBA00023128"/>
    </source>
</evidence>
<comment type="similarity">
    <text evidence="2">Belongs to the PPR family. P subfamily.</text>
</comment>
<dbReference type="EMBL" id="GDJX01024300">
    <property type="protein sequence ID" value="JAT43636.1"/>
    <property type="molecule type" value="Transcribed_RNA"/>
</dbReference>
<keyword evidence="3" id="KW-0677">Repeat</keyword>
<comment type="subcellular location">
    <subcellularLocation>
        <location evidence="1">Mitochondrion</location>
    </subcellularLocation>
</comment>
<dbReference type="PANTHER" id="PTHR45717:SF8">
    <property type="entry name" value="OS01G0301000 PROTEIN"/>
    <property type="match status" value="1"/>
</dbReference>
<evidence type="ECO:0000256" key="7">
    <source>
        <dbReference type="SAM" id="SignalP"/>
    </source>
</evidence>
<proteinExistence type="inferred from homology"/>
<dbReference type="NCBIfam" id="TIGR00756">
    <property type="entry name" value="PPR"/>
    <property type="match status" value="2"/>
</dbReference>
<keyword evidence="4" id="KW-0809">Transit peptide</keyword>
<feature type="signal peptide" evidence="7">
    <location>
        <begin position="1"/>
        <end position="24"/>
    </location>
</feature>
<feature type="repeat" description="PPR" evidence="6">
    <location>
        <begin position="222"/>
        <end position="256"/>
    </location>
</feature>
<evidence type="ECO:0000256" key="6">
    <source>
        <dbReference type="PROSITE-ProRule" id="PRU00708"/>
    </source>
</evidence>
<dbReference type="Pfam" id="PF01535">
    <property type="entry name" value="PPR"/>
    <property type="match status" value="1"/>
</dbReference>
<evidence type="ECO:0000256" key="4">
    <source>
        <dbReference type="ARBA" id="ARBA00022946"/>
    </source>
</evidence>
<dbReference type="Pfam" id="PF13041">
    <property type="entry name" value="PPR_2"/>
    <property type="match status" value="1"/>
</dbReference>
<evidence type="ECO:0000256" key="2">
    <source>
        <dbReference type="ARBA" id="ARBA00007626"/>
    </source>
</evidence>
<dbReference type="AlphaFoldDB" id="A0A1D1XML8"/>
<organism evidence="8">
    <name type="scientific">Anthurium amnicola</name>
    <dbReference type="NCBI Taxonomy" id="1678845"/>
    <lineage>
        <taxon>Eukaryota</taxon>
        <taxon>Viridiplantae</taxon>
        <taxon>Streptophyta</taxon>
        <taxon>Embryophyta</taxon>
        <taxon>Tracheophyta</taxon>
        <taxon>Spermatophyta</taxon>
        <taxon>Magnoliopsida</taxon>
        <taxon>Liliopsida</taxon>
        <taxon>Araceae</taxon>
        <taxon>Pothoideae</taxon>
        <taxon>Potheae</taxon>
        <taxon>Anthurium</taxon>
    </lineage>
</organism>
<dbReference type="InterPro" id="IPR011990">
    <property type="entry name" value="TPR-like_helical_dom_sf"/>
</dbReference>
<evidence type="ECO:0000313" key="8">
    <source>
        <dbReference type="EMBL" id="JAT43636.1"/>
    </source>
</evidence>
<dbReference type="SUPFAM" id="SSF48452">
    <property type="entry name" value="TPR-like"/>
    <property type="match status" value="1"/>
</dbReference>
<name>A0A1D1XML8_9ARAE</name>
<feature type="repeat" description="PPR" evidence="6">
    <location>
        <begin position="152"/>
        <end position="186"/>
    </location>
</feature>
<keyword evidence="5" id="KW-0496">Mitochondrion</keyword>
<dbReference type="PROSITE" id="PS51375">
    <property type="entry name" value="PPR"/>
    <property type="match status" value="2"/>
</dbReference>
<dbReference type="PANTHER" id="PTHR45717">
    <property type="entry name" value="OS12G0527900 PROTEIN"/>
    <property type="match status" value="1"/>
</dbReference>
<evidence type="ECO:0000256" key="3">
    <source>
        <dbReference type="ARBA" id="ARBA00022737"/>
    </source>
</evidence>